<evidence type="ECO:0000259" key="4">
    <source>
        <dbReference type="PROSITE" id="PS51898"/>
    </source>
</evidence>
<sequence length="303" mass="33783">MGSVTALRTARITTWDTAVDRFLTSRDLSPGSRRVYRLTLDRVGEHLPAKRLKDITAEALSASLSAAYPAASANSWNRHIATLRSFSAFCERSDWVAHGLTATLERRRAPQDHTRGLSRTDLDRLWARKDVPVRDRCLWRMLYETAARAQEVLRLNVEDLDMHQRRATTVRKGGAIDTIHWATGTARLLPYVIDGRATGPVFLSSRPVQARRAPATADIDPETGLARLSYARAAQAFSTATDGWTLHQLRHSALTHLAEDGVPLPLLMAKSRHESLKTLQRYVRPSADAVAAMTAAHDPARRR</sequence>
<feature type="domain" description="Core-binding (CB)" evidence="5">
    <location>
        <begin position="13"/>
        <end position="91"/>
    </location>
</feature>
<gene>
    <name evidence="6" type="ORF">UFOPK3772_03629</name>
</gene>
<dbReference type="InterPro" id="IPR010998">
    <property type="entry name" value="Integrase_recombinase_N"/>
</dbReference>
<reference evidence="6" key="1">
    <citation type="submission" date="2020-05" db="EMBL/GenBank/DDBJ databases">
        <authorList>
            <person name="Chiriac C."/>
            <person name="Salcher M."/>
            <person name="Ghai R."/>
            <person name="Kavagutti S V."/>
        </authorList>
    </citation>
    <scope>NUCLEOTIDE SEQUENCE</scope>
</reference>
<dbReference type="EMBL" id="CAFBNE010000249">
    <property type="protein sequence ID" value="CAB4974682.1"/>
    <property type="molecule type" value="Genomic_DNA"/>
</dbReference>
<keyword evidence="1" id="KW-0229">DNA integration</keyword>
<proteinExistence type="predicted"/>
<feature type="domain" description="Tyr recombinase" evidence="4">
    <location>
        <begin position="112"/>
        <end position="295"/>
    </location>
</feature>
<dbReference type="Gene3D" id="1.10.443.10">
    <property type="entry name" value="Intergrase catalytic core"/>
    <property type="match status" value="1"/>
</dbReference>
<dbReference type="AlphaFoldDB" id="A0A6J7M5A2"/>
<accession>A0A6J7M5A2</accession>
<dbReference type="InterPro" id="IPR044068">
    <property type="entry name" value="CB"/>
</dbReference>
<dbReference type="InterPro" id="IPR004107">
    <property type="entry name" value="Integrase_SAM-like_N"/>
</dbReference>
<protein>
    <submittedName>
        <fullName evidence="6">Unannotated protein</fullName>
    </submittedName>
</protein>
<name>A0A6J7M5A2_9ZZZZ</name>
<evidence type="ECO:0000256" key="3">
    <source>
        <dbReference type="ARBA" id="ARBA00023172"/>
    </source>
</evidence>
<dbReference type="PANTHER" id="PTHR30349">
    <property type="entry name" value="PHAGE INTEGRASE-RELATED"/>
    <property type="match status" value="1"/>
</dbReference>
<keyword evidence="2" id="KW-0238">DNA-binding</keyword>
<dbReference type="InterPro" id="IPR050090">
    <property type="entry name" value="Tyrosine_recombinase_XerCD"/>
</dbReference>
<dbReference type="PROSITE" id="PS51900">
    <property type="entry name" value="CB"/>
    <property type="match status" value="1"/>
</dbReference>
<dbReference type="GO" id="GO:0006310">
    <property type="term" value="P:DNA recombination"/>
    <property type="evidence" value="ECO:0007669"/>
    <property type="project" value="UniProtKB-KW"/>
</dbReference>
<dbReference type="Gene3D" id="1.10.150.130">
    <property type="match status" value="1"/>
</dbReference>
<evidence type="ECO:0000256" key="2">
    <source>
        <dbReference type="ARBA" id="ARBA00023125"/>
    </source>
</evidence>
<organism evidence="6">
    <name type="scientific">freshwater metagenome</name>
    <dbReference type="NCBI Taxonomy" id="449393"/>
    <lineage>
        <taxon>unclassified sequences</taxon>
        <taxon>metagenomes</taxon>
        <taxon>ecological metagenomes</taxon>
    </lineage>
</organism>
<dbReference type="GO" id="GO:0015074">
    <property type="term" value="P:DNA integration"/>
    <property type="evidence" value="ECO:0007669"/>
    <property type="project" value="UniProtKB-KW"/>
</dbReference>
<dbReference type="PROSITE" id="PS51898">
    <property type="entry name" value="TYR_RECOMBINASE"/>
    <property type="match status" value="1"/>
</dbReference>
<dbReference type="InterPro" id="IPR013762">
    <property type="entry name" value="Integrase-like_cat_sf"/>
</dbReference>
<dbReference type="InterPro" id="IPR011010">
    <property type="entry name" value="DNA_brk_join_enz"/>
</dbReference>
<evidence type="ECO:0000256" key="1">
    <source>
        <dbReference type="ARBA" id="ARBA00022908"/>
    </source>
</evidence>
<dbReference type="Pfam" id="PF00589">
    <property type="entry name" value="Phage_integrase"/>
    <property type="match status" value="1"/>
</dbReference>
<dbReference type="PANTHER" id="PTHR30349:SF81">
    <property type="entry name" value="TYROSINE RECOMBINASE XERC"/>
    <property type="match status" value="1"/>
</dbReference>
<keyword evidence="3" id="KW-0233">DNA recombination</keyword>
<dbReference type="GO" id="GO:0003677">
    <property type="term" value="F:DNA binding"/>
    <property type="evidence" value="ECO:0007669"/>
    <property type="project" value="UniProtKB-KW"/>
</dbReference>
<dbReference type="Pfam" id="PF02899">
    <property type="entry name" value="Phage_int_SAM_1"/>
    <property type="match status" value="1"/>
</dbReference>
<dbReference type="CDD" id="cd00397">
    <property type="entry name" value="DNA_BRE_C"/>
    <property type="match status" value="1"/>
</dbReference>
<dbReference type="SUPFAM" id="SSF56349">
    <property type="entry name" value="DNA breaking-rejoining enzymes"/>
    <property type="match status" value="1"/>
</dbReference>
<dbReference type="InterPro" id="IPR002104">
    <property type="entry name" value="Integrase_catalytic"/>
</dbReference>
<evidence type="ECO:0000313" key="6">
    <source>
        <dbReference type="EMBL" id="CAB4974682.1"/>
    </source>
</evidence>
<evidence type="ECO:0000259" key="5">
    <source>
        <dbReference type="PROSITE" id="PS51900"/>
    </source>
</evidence>